<feature type="compositionally biased region" description="Low complexity" evidence="1">
    <location>
        <begin position="67"/>
        <end position="79"/>
    </location>
</feature>
<comment type="caution">
    <text evidence="2">The sequence shown here is derived from an EMBL/GenBank/DDBJ whole genome shotgun (WGS) entry which is preliminary data.</text>
</comment>
<sequence>MQHHPFSHKTKVHLPNTKAKRFAKPITPLNLSPVIEEDSDPKQSSEGTKKSKKFGTPCKVFQEALQTTNNNLETSSNSRNKTKIPTRIGSHGSATDWIHVGFSTAKGYGHYSKKCAGTQSGLKTTVSQGKDDDVDTS</sequence>
<gene>
    <name evidence="2" type="ORF">Tco_0910047</name>
</gene>
<keyword evidence="3" id="KW-1185">Reference proteome</keyword>
<accession>A0ABQ5CTH9</accession>
<reference evidence="2" key="1">
    <citation type="journal article" date="2022" name="Int. J. Mol. Sci.">
        <title>Draft Genome of Tanacetum Coccineum: Genomic Comparison of Closely Related Tanacetum-Family Plants.</title>
        <authorList>
            <person name="Yamashiro T."/>
            <person name="Shiraishi A."/>
            <person name="Nakayama K."/>
            <person name="Satake H."/>
        </authorList>
    </citation>
    <scope>NUCLEOTIDE SEQUENCE</scope>
</reference>
<name>A0ABQ5CTH9_9ASTR</name>
<proteinExistence type="predicted"/>
<protein>
    <submittedName>
        <fullName evidence="2">Uncharacterized protein</fullName>
    </submittedName>
</protein>
<feature type="compositionally biased region" description="Basic residues" evidence="1">
    <location>
        <begin position="1"/>
        <end position="23"/>
    </location>
</feature>
<feature type="region of interest" description="Disordered" evidence="1">
    <location>
        <begin position="1"/>
        <end position="90"/>
    </location>
</feature>
<reference evidence="2" key="2">
    <citation type="submission" date="2022-01" db="EMBL/GenBank/DDBJ databases">
        <authorList>
            <person name="Yamashiro T."/>
            <person name="Shiraishi A."/>
            <person name="Satake H."/>
            <person name="Nakayama K."/>
        </authorList>
    </citation>
    <scope>NUCLEOTIDE SEQUENCE</scope>
</reference>
<organism evidence="2 3">
    <name type="scientific">Tanacetum coccineum</name>
    <dbReference type="NCBI Taxonomy" id="301880"/>
    <lineage>
        <taxon>Eukaryota</taxon>
        <taxon>Viridiplantae</taxon>
        <taxon>Streptophyta</taxon>
        <taxon>Embryophyta</taxon>
        <taxon>Tracheophyta</taxon>
        <taxon>Spermatophyta</taxon>
        <taxon>Magnoliopsida</taxon>
        <taxon>eudicotyledons</taxon>
        <taxon>Gunneridae</taxon>
        <taxon>Pentapetalae</taxon>
        <taxon>asterids</taxon>
        <taxon>campanulids</taxon>
        <taxon>Asterales</taxon>
        <taxon>Asteraceae</taxon>
        <taxon>Asteroideae</taxon>
        <taxon>Anthemideae</taxon>
        <taxon>Anthemidinae</taxon>
        <taxon>Tanacetum</taxon>
    </lineage>
</organism>
<evidence type="ECO:0000256" key="1">
    <source>
        <dbReference type="SAM" id="MobiDB-lite"/>
    </source>
</evidence>
<dbReference type="EMBL" id="BQNB010014570">
    <property type="protein sequence ID" value="GJT29772.1"/>
    <property type="molecule type" value="Genomic_DNA"/>
</dbReference>
<dbReference type="Proteomes" id="UP001151760">
    <property type="component" value="Unassembled WGS sequence"/>
</dbReference>
<feature type="compositionally biased region" description="Basic and acidic residues" evidence="1">
    <location>
        <begin position="40"/>
        <end position="49"/>
    </location>
</feature>
<evidence type="ECO:0000313" key="2">
    <source>
        <dbReference type="EMBL" id="GJT29772.1"/>
    </source>
</evidence>
<evidence type="ECO:0000313" key="3">
    <source>
        <dbReference type="Proteomes" id="UP001151760"/>
    </source>
</evidence>